<dbReference type="EMBL" id="JBBKAJ010000022">
    <property type="protein sequence ID" value="MEJ8632685.1"/>
    <property type="molecule type" value="Genomic_DNA"/>
</dbReference>
<proteinExistence type="predicted"/>
<dbReference type="Proteomes" id="UP001377168">
    <property type="component" value="Unassembled WGS sequence"/>
</dbReference>
<protein>
    <submittedName>
        <fullName evidence="1">Uncharacterized protein</fullName>
    </submittedName>
</protein>
<name>A0ACC6PMY1_9ACTN</name>
<evidence type="ECO:0000313" key="2">
    <source>
        <dbReference type="Proteomes" id="UP001377168"/>
    </source>
</evidence>
<reference evidence="1" key="1">
    <citation type="submission" date="2024-03" db="EMBL/GenBank/DDBJ databases">
        <title>Novel Streptomyces species of biotechnological and ecological value are a feature of Machair soil.</title>
        <authorList>
            <person name="Prole J.R."/>
            <person name="Goodfellow M."/>
            <person name="Allenby N."/>
            <person name="Ward A.C."/>
        </authorList>
    </citation>
    <scope>NUCLEOTIDE SEQUENCE</scope>
    <source>
        <strain evidence="1">MS2.AVA.5</strain>
    </source>
</reference>
<evidence type="ECO:0000313" key="1">
    <source>
        <dbReference type="EMBL" id="MEJ8632685.1"/>
    </source>
</evidence>
<keyword evidence="2" id="KW-1185">Reference proteome</keyword>
<gene>
    <name evidence="1" type="ORF">WKI67_04670</name>
</gene>
<organism evidence="1 2">
    <name type="scientific">Streptomyces achmelvichensis</name>
    <dbReference type="NCBI Taxonomy" id="3134111"/>
    <lineage>
        <taxon>Bacteria</taxon>
        <taxon>Bacillati</taxon>
        <taxon>Actinomycetota</taxon>
        <taxon>Actinomycetes</taxon>
        <taxon>Kitasatosporales</taxon>
        <taxon>Streptomycetaceae</taxon>
        <taxon>Streptomyces</taxon>
    </lineage>
</organism>
<comment type="caution">
    <text evidence="1">The sequence shown here is derived from an EMBL/GenBank/DDBJ whole genome shotgun (WGS) entry which is preliminary data.</text>
</comment>
<accession>A0ACC6PMY1</accession>
<sequence>MGGAGVYRWEGVDGTTKRLVGRMNTTTSWFNGRSDCNHPIYNNGSGAGAPHPYRWIYTQADNGEWGWMSDKDIYNETNPLPALQPCAM</sequence>